<organism evidence="2 3">
    <name type="scientific">Caballeronia insecticola</name>
    <dbReference type="NCBI Taxonomy" id="758793"/>
    <lineage>
        <taxon>Bacteria</taxon>
        <taxon>Pseudomonadati</taxon>
        <taxon>Pseudomonadota</taxon>
        <taxon>Betaproteobacteria</taxon>
        <taxon>Burkholderiales</taxon>
        <taxon>Burkholderiaceae</taxon>
        <taxon>Caballeronia</taxon>
    </lineage>
</organism>
<dbReference type="Proteomes" id="UP000013966">
    <property type="component" value="Chromosome 2"/>
</dbReference>
<dbReference type="InterPro" id="IPR002138">
    <property type="entry name" value="Pept_C14_p10"/>
</dbReference>
<evidence type="ECO:0000259" key="1">
    <source>
        <dbReference type="PROSITE" id="PS50207"/>
    </source>
</evidence>
<evidence type="ECO:0000313" key="2">
    <source>
        <dbReference type="EMBL" id="BAN25761.1"/>
    </source>
</evidence>
<dbReference type="STRING" id="758793.BRPE64_BCDS11000"/>
<dbReference type="GO" id="GO:0006508">
    <property type="term" value="P:proteolysis"/>
    <property type="evidence" value="ECO:0007669"/>
    <property type="project" value="InterPro"/>
</dbReference>
<protein>
    <recommendedName>
        <fullName evidence="1">Caspase family p10 domain-containing protein</fullName>
    </recommendedName>
</protein>
<reference evidence="2 3" key="1">
    <citation type="journal article" date="2013" name="Genome Announc.">
        <title>Complete Genome Sequence of Burkholderia sp. Strain RPE64, Bacterial Symbiont of the Bean Bug Riptortus pedestris.</title>
        <authorList>
            <person name="Shibata T.F."/>
            <person name="Maeda T."/>
            <person name="Nikoh N."/>
            <person name="Yamaguchi K."/>
            <person name="Oshima K."/>
            <person name="Hattori M."/>
            <person name="Nishiyama T."/>
            <person name="Hasebe M."/>
            <person name="Fukatsu T."/>
            <person name="Kikuchi Y."/>
            <person name="Shigenobu S."/>
        </authorList>
    </citation>
    <scope>NUCLEOTIDE SEQUENCE [LARGE SCALE GENOMIC DNA]</scope>
</reference>
<dbReference type="PROSITE" id="PS50207">
    <property type="entry name" value="CASPASE_P10"/>
    <property type="match status" value="1"/>
</dbReference>
<gene>
    <name evidence="2" type="ORF">BRPE64_BCDS11000</name>
</gene>
<accession>R4X0W8</accession>
<keyword evidence="3" id="KW-1185">Reference proteome</keyword>
<dbReference type="KEGG" id="buo:BRPE64_BCDS11000"/>
<dbReference type="GO" id="GO:0004197">
    <property type="term" value="F:cysteine-type endopeptidase activity"/>
    <property type="evidence" value="ECO:0007669"/>
    <property type="project" value="InterPro"/>
</dbReference>
<dbReference type="AlphaFoldDB" id="R4X0W8"/>
<feature type="domain" description="Caspase family p10" evidence="1">
    <location>
        <begin position="77"/>
        <end position="101"/>
    </location>
</feature>
<proteinExistence type="predicted"/>
<name>R4X0W8_9BURK</name>
<sequence>MGRVFAMQHGVVDEWHAPSVDPARRLKACLKTFGGLDGQSNDNSIECAFIEQPVRVPARRCFYKELSIASVQISSEEFLFFLLSIPGDIAMRTIRHGSWFVCIVLLLVLDANARPLDLAFSNGVLTRSDEAVAHAKLARDRLVTLGAPELSIDMILLYHHDKYSNLEEVFIQKARERDRTESTIKPEAEALFSIYLARAYEKRKLLEEQMLYRSQGPIQEILDHMPTSEAIGVQNAADKTDLTRSLRNGHDVLIVAHSQGTLYANTAVDRTVKTLRDEHISLDGRLAVVGLGVAAGWIATETGGTDKTSYVTNKKDRVIDGLDWMIRKMNKVRSEPIPRPLSGNITVPFGLAWSDTPLLEAIAGHGFETIYLNKKFPTNQRFTDVTTCALHMRACNKDALSRASGANVPAAASETKPNVDRFMRHESINTQAVADALQPDKKSHSNDVTAIEPLAKRYPGPLHDAIVSWAWAKITFWYKARGQEIRSDWLKQLAVEAFNKEVCVLAMLPESTLRPEADIPFLVEFQSTLIDSPFRFADYNHADTLLSGQQFKVIGDGAKACEISKLKYVPPSVAAGIAR</sequence>
<reference evidence="2 3" key="2">
    <citation type="journal article" date="2018" name="Int. J. Syst. Evol. Microbiol.">
        <title>Burkholderia insecticola sp. nov., a gut symbiotic bacterium of the bean bug Riptortus pedestris.</title>
        <authorList>
            <person name="Takeshita K."/>
            <person name="Tamaki H."/>
            <person name="Ohbayashi T."/>
            <person name="Meng X.-Y."/>
            <person name="Sone T."/>
            <person name="Mitani Y."/>
            <person name="Peeters C."/>
            <person name="Kikuchi Y."/>
            <person name="Vandamme P."/>
        </authorList>
    </citation>
    <scope>NUCLEOTIDE SEQUENCE [LARGE SCALE GENOMIC DNA]</scope>
    <source>
        <strain evidence="2">RPE64</strain>
    </source>
</reference>
<evidence type="ECO:0000313" key="3">
    <source>
        <dbReference type="Proteomes" id="UP000013966"/>
    </source>
</evidence>
<dbReference type="EMBL" id="AP013059">
    <property type="protein sequence ID" value="BAN25761.1"/>
    <property type="molecule type" value="Genomic_DNA"/>
</dbReference>
<dbReference type="HOGENOM" id="CLU_470671_0_0_4"/>
<dbReference type="PATRIC" id="fig|758793.3.peg.4009"/>